<dbReference type="PANTHER" id="PTHR12320">
    <property type="entry name" value="PROTEIN PHOSPHATASE 2C"/>
    <property type="match status" value="1"/>
</dbReference>
<reference evidence="3 4" key="1">
    <citation type="submission" date="2024-03" db="EMBL/GenBank/DDBJ databases">
        <authorList>
            <person name="Gkanogiannis A."/>
            <person name="Becerra Lopez-Lavalle L."/>
        </authorList>
    </citation>
    <scope>NUCLEOTIDE SEQUENCE [LARGE SCALE GENOMIC DNA]</scope>
</reference>
<sequence>MSDLQPAPTLKLEMGSFYIPKDNPSKPLGEDAHFISADKQTAGGWATKGIDAGEYARELISNCATAVDAVAEVPAGIFLKSVLHTAFYVTTVVRGSSTVCIVRLDGEELRSVYVGDSGFMVFREYKCIYKSPVQQKGFNCPYQLGMEPGLDKPCVTVMAGDIVVVGTDGLMDNVFVGEVERILEAAASVETATPEDLARQLAAAAMYNSYDENFLSPFSMAARAAGRKQTGGKIDDITVIVGRIVCAKNPD</sequence>
<gene>
    <name evidence="3" type="ORF">CITCOLO1_LOCUS17514</name>
</gene>
<dbReference type="PROSITE" id="PS51746">
    <property type="entry name" value="PPM_2"/>
    <property type="match status" value="1"/>
</dbReference>
<keyword evidence="1" id="KW-0479">Metal-binding</keyword>
<accession>A0ABP0Z0G0</accession>
<dbReference type="InterPro" id="IPR001932">
    <property type="entry name" value="PPM-type_phosphatase-like_dom"/>
</dbReference>
<comment type="cofactor">
    <cofactor evidence="1">
        <name>Mg(2+)</name>
        <dbReference type="ChEBI" id="CHEBI:18420"/>
    </cofactor>
</comment>
<keyword evidence="1" id="KW-0378">Hydrolase</keyword>
<name>A0ABP0Z0G0_9ROSI</name>
<dbReference type="SMART" id="SM00331">
    <property type="entry name" value="PP2C_SIG"/>
    <property type="match status" value="1"/>
</dbReference>
<dbReference type="SMART" id="SM00332">
    <property type="entry name" value="PP2Cc"/>
    <property type="match status" value="1"/>
</dbReference>
<dbReference type="InterPro" id="IPR036457">
    <property type="entry name" value="PPM-type-like_dom_sf"/>
</dbReference>
<dbReference type="PANTHER" id="PTHR12320:SF81">
    <property type="entry name" value="PROTEIN PHOSPHATASE 2C 23-RELATED"/>
    <property type="match status" value="1"/>
</dbReference>
<dbReference type="Gene3D" id="3.60.40.10">
    <property type="entry name" value="PPM-type phosphatase domain"/>
    <property type="match status" value="1"/>
</dbReference>
<dbReference type="EMBL" id="OZ021741">
    <property type="protein sequence ID" value="CAK9325256.1"/>
    <property type="molecule type" value="Genomic_DNA"/>
</dbReference>
<dbReference type="EC" id="3.1.3.16" evidence="1"/>
<comment type="catalytic activity">
    <reaction evidence="1">
        <text>O-phospho-L-seryl-[protein] + H2O = L-seryl-[protein] + phosphate</text>
        <dbReference type="Rhea" id="RHEA:20629"/>
        <dbReference type="Rhea" id="RHEA-COMP:9863"/>
        <dbReference type="Rhea" id="RHEA-COMP:11604"/>
        <dbReference type="ChEBI" id="CHEBI:15377"/>
        <dbReference type="ChEBI" id="CHEBI:29999"/>
        <dbReference type="ChEBI" id="CHEBI:43474"/>
        <dbReference type="ChEBI" id="CHEBI:83421"/>
        <dbReference type="EC" id="3.1.3.16"/>
    </reaction>
</comment>
<dbReference type="SUPFAM" id="SSF81606">
    <property type="entry name" value="PP2C-like"/>
    <property type="match status" value="1"/>
</dbReference>
<keyword evidence="1" id="KW-0460">Magnesium</keyword>
<protein>
    <recommendedName>
        <fullName evidence="1">Protein phosphatase</fullName>
        <ecNumber evidence="1">3.1.3.16</ecNumber>
    </recommendedName>
</protein>
<comment type="catalytic activity">
    <reaction evidence="1">
        <text>O-phospho-L-threonyl-[protein] + H2O = L-threonyl-[protein] + phosphate</text>
        <dbReference type="Rhea" id="RHEA:47004"/>
        <dbReference type="Rhea" id="RHEA-COMP:11060"/>
        <dbReference type="Rhea" id="RHEA-COMP:11605"/>
        <dbReference type="ChEBI" id="CHEBI:15377"/>
        <dbReference type="ChEBI" id="CHEBI:30013"/>
        <dbReference type="ChEBI" id="CHEBI:43474"/>
        <dbReference type="ChEBI" id="CHEBI:61977"/>
        <dbReference type="EC" id="3.1.3.16"/>
    </reaction>
</comment>
<organism evidence="3 4">
    <name type="scientific">Citrullus colocynthis</name>
    <name type="common">colocynth</name>
    <dbReference type="NCBI Taxonomy" id="252529"/>
    <lineage>
        <taxon>Eukaryota</taxon>
        <taxon>Viridiplantae</taxon>
        <taxon>Streptophyta</taxon>
        <taxon>Embryophyta</taxon>
        <taxon>Tracheophyta</taxon>
        <taxon>Spermatophyta</taxon>
        <taxon>Magnoliopsida</taxon>
        <taxon>eudicotyledons</taxon>
        <taxon>Gunneridae</taxon>
        <taxon>Pentapetalae</taxon>
        <taxon>rosids</taxon>
        <taxon>fabids</taxon>
        <taxon>Cucurbitales</taxon>
        <taxon>Cucurbitaceae</taxon>
        <taxon>Benincaseae</taxon>
        <taxon>Citrullus</taxon>
    </lineage>
</organism>
<evidence type="ECO:0000313" key="4">
    <source>
        <dbReference type="Proteomes" id="UP001642487"/>
    </source>
</evidence>
<keyword evidence="1" id="KW-0464">Manganese</keyword>
<evidence type="ECO:0000259" key="2">
    <source>
        <dbReference type="PROSITE" id="PS51746"/>
    </source>
</evidence>
<proteinExistence type="inferred from homology"/>
<evidence type="ECO:0000256" key="1">
    <source>
        <dbReference type="RuleBase" id="RU366020"/>
    </source>
</evidence>
<comment type="cofactor">
    <cofactor evidence="1">
        <name>Mn(2+)</name>
        <dbReference type="ChEBI" id="CHEBI:29035"/>
    </cofactor>
</comment>
<keyword evidence="1" id="KW-0904">Protein phosphatase</keyword>
<evidence type="ECO:0000313" key="3">
    <source>
        <dbReference type="EMBL" id="CAK9325256.1"/>
    </source>
</evidence>
<keyword evidence="4" id="KW-1185">Reference proteome</keyword>
<comment type="similarity">
    <text evidence="1">Belongs to the PP2C family.</text>
</comment>
<dbReference type="Proteomes" id="UP001642487">
    <property type="component" value="Chromosome 7"/>
</dbReference>
<dbReference type="InterPro" id="IPR039123">
    <property type="entry name" value="PPTC7"/>
</dbReference>
<feature type="domain" description="PPM-type phosphatase" evidence="2">
    <location>
        <begin position="16"/>
        <end position="244"/>
    </location>
</feature>